<feature type="compositionally biased region" description="Low complexity" evidence="1">
    <location>
        <begin position="97"/>
        <end position="119"/>
    </location>
</feature>
<dbReference type="AlphaFoldDB" id="A0AAV7F3I4"/>
<evidence type="ECO:0000313" key="2">
    <source>
        <dbReference type="EMBL" id="KAG9455662.1"/>
    </source>
</evidence>
<evidence type="ECO:0000313" key="3">
    <source>
        <dbReference type="Proteomes" id="UP000825729"/>
    </source>
</evidence>
<dbReference type="Proteomes" id="UP000825729">
    <property type="component" value="Unassembled WGS sequence"/>
</dbReference>
<dbReference type="PANTHER" id="PTHR33052">
    <property type="entry name" value="DUF4228 DOMAIN PROTEIN-RELATED"/>
    <property type="match status" value="1"/>
</dbReference>
<name>A0AAV7F3I4_ARIFI</name>
<proteinExistence type="predicted"/>
<organism evidence="2 3">
    <name type="scientific">Aristolochia fimbriata</name>
    <name type="common">White veined hardy Dutchman's pipe vine</name>
    <dbReference type="NCBI Taxonomy" id="158543"/>
    <lineage>
        <taxon>Eukaryota</taxon>
        <taxon>Viridiplantae</taxon>
        <taxon>Streptophyta</taxon>
        <taxon>Embryophyta</taxon>
        <taxon>Tracheophyta</taxon>
        <taxon>Spermatophyta</taxon>
        <taxon>Magnoliopsida</taxon>
        <taxon>Magnoliidae</taxon>
        <taxon>Piperales</taxon>
        <taxon>Aristolochiaceae</taxon>
        <taxon>Aristolochia</taxon>
    </lineage>
</organism>
<dbReference type="Pfam" id="PF14009">
    <property type="entry name" value="PADRE"/>
    <property type="match status" value="1"/>
</dbReference>
<protein>
    <submittedName>
        <fullName evidence="2">Uncharacterized protein</fullName>
    </submittedName>
</protein>
<dbReference type="EMBL" id="JAINDJ010000002">
    <property type="protein sequence ID" value="KAG9455662.1"/>
    <property type="molecule type" value="Genomic_DNA"/>
</dbReference>
<sequence>MALSSWLCASNSKSMYVKIVHPGGRVELHDRPMMAAEIMVQNPRCNVTYPEVFRRPWAAVLSPDSVLLLGHKYYVVPVGTIRRLQRRAQYPERSPKSSLSPVNYSPNSSSPLSPTQSSSDQRFRALTLPGKKLGEGGSNSFCLFFSNKDGSSKASNYSSLPKSDKEMISWEDSRGRADDDLLQGITSTDRSCLTFLFQGSPKRAARGKEGARSSSSSTTGGDQVPISSIGNNLSSSETTRELVINVRGNVGDGAKGLISKDHWQPSLESISEECPAC</sequence>
<accession>A0AAV7F3I4</accession>
<dbReference type="InterPro" id="IPR025322">
    <property type="entry name" value="PADRE_dom"/>
</dbReference>
<evidence type="ECO:0000256" key="1">
    <source>
        <dbReference type="SAM" id="MobiDB-lite"/>
    </source>
</evidence>
<gene>
    <name evidence="2" type="ORF">H6P81_000170</name>
</gene>
<comment type="caution">
    <text evidence="2">The sequence shown here is derived from an EMBL/GenBank/DDBJ whole genome shotgun (WGS) entry which is preliminary data.</text>
</comment>
<reference evidence="2 3" key="1">
    <citation type="submission" date="2021-07" db="EMBL/GenBank/DDBJ databases">
        <title>The Aristolochia fimbriata genome: insights into angiosperm evolution, floral development and chemical biosynthesis.</title>
        <authorList>
            <person name="Jiao Y."/>
        </authorList>
    </citation>
    <scope>NUCLEOTIDE SEQUENCE [LARGE SCALE GENOMIC DNA]</scope>
    <source>
        <strain evidence="2">IBCAS-2021</strain>
        <tissue evidence="2">Leaf</tissue>
    </source>
</reference>
<keyword evidence="3" id="KW-1185">Reference proteome</keyword>
<feature type="region of interest" description="Disordered" evidence="1">
    <location>
        <begin position="86"/>
        <end position="122"/>
    </location>
</feature>
<feature type="region of interest" description="Disordered" evidence="1">
    <location>
        <begin position="203"/>
        <end position="233"/>
    </location>
</feature>